<gene>
    <name evidence="3" type="ORF">ACEZDJ_30150</name>
</gene>
<evidence type="ECO:0000256" key="1">
    <source>
        <dbReference type="SAM" id="MobiDB-lite"/>
    </source>
</evidence>
<sequence>MLSGCAAAHRPGQVGSTGAAQHTPTAAASLTPEQIEQARPGDADWRLSDPGDPEAVQGYADQVSVEPGRPFTLYVSTTAAGFTVSAYRVGWYGGAQARRVWLSGRVAGRVQPAAQIVESTRTVRAGWQPSLRVGTDGWPPGAYLLRLDAENGHQRYVPLIVRSPSAVGRTLLMHAPATWQAYNLWGGRSLYQGEDGAYATRSLAVSFDRPYDDSGAELFLVYERALVVLAERLGIPLAYTTGLDVHRQPQLLRGATTLLSPGHDEYWTPQQRAAVTGARDAGSNVAFLGANTCFRRIRYQDGGRTVVCYKSSYAEDPGYRPGTGAATTDFRAAPGADPESSLTGVLYEGYPTDAPYVVRAADHWLYAGTGAKAGDSFPHLVGVEYDRVTPAAPTPRPLEILAHSPLVCEGSPSHSDSAYYTVPSGAGVFASGTMRWVEGLMAGTHDDHGDHGMDARTGAFVTRATSNLLTAFAKGPAGRHLPPPQDNIATYY</sequence>
<feature type="domain" description="N,N-dimethylformamidase beta subunit-like C-terminal" evidence="2">
    <location>
        <begin position="83"/>
        <end position="443"/>
    </location>
</feature>
<evidence type="ECO:0000313" key="4">
    <source>
        <dbReference type="Proteomes" id="UP001592528"/>
    </source>
</evidence>
<evidence type="ECO:0000259" key="2">
    <source>
        <dbReference type="Pfam" id="PF20254"/>
    </source>
</evidence>
<feature type="region of interest" description="Disordered" evidence="1">
    <location>
        <begin position="1"/>
        <end position="54"/>
    </location>
</feature>
<dbReference type="Proteomes" id="UP001592528">
    <property type="component" value="Unassembled WGS sequence"/>
</dbReference>
<organism evidence="3 4">
    <name type="scientific">Streptacidiphilus cavernicola</name>
    <dbReference type="NCBI Taxonomy" id="3342716"/>
    <lineage>
        <taxon>Bacteria</taxon>
        <taxon>Bacillati</taxon>
        <taxon>Actinomycetota</taxon>
        <taxon>Actinomycetes</taxon>
        <taxon>Kitasatosporales</taxon>
        <taxon>Streptomycetaceae</taxon>
        <taxon>Streptacidiphilus</taxon>
    </lineage>
</organism>
<proteinExistence type="predicted"/>
<dbReference type="Pfam" id="PF20254">
    <property type="entry name" value="DMFA2_C"/>
    <property type="match status" value="1"/>
</dbReference>
<accession>A0ABV6UVR9</accession>
<evidence type="ECO:0000313" key="3">
    <source>
        <dbReference type="EMBL" id="MFC1405558.1"/>
    </source>
</evidence>
<reference evidence="3 4" key="1">
    <citation type="submission" date="2024-09" db="EMBL/GenBank/DDBJ databases">
        <authorList>
            <person name="Lee S.D."/>
        </authorList>
    </citation>
    <scope>NUCLEOTIDE SEQUENCE [LARGE SCALE GENOMIC DNA]</scope>
    <source>
        <strain evidence="3 4">N1-5</strain>
    </source>
</reference>
<dbReference type="EMBL" id="JBHEZZ010000022">
    <property type="protein sequence ID" value="MFC1405558.1"/>
    <property type="molecule type" value="Genomic_DNA"/>
</dbReference>
<dbReference type="InterPro" id="IPR046540">
    <property type="entry name" value="DMFA2_C"/>
</dbReference>
<name>A0ABV6UVR9_9ACTN</name>
<dbReference type="RefSeq" id="WP_332262565.1">
    <property type="nucleotide sequence ID" value="NZ_JBHEZZ010000022.1"/>
</dbReference>
<keyword evidence="4" id="KW-1185">Reference proteome</keyword>
<feature type="compositionally biased region" description="Basic and acidic residues" evidence="1">
    <location>
        <begin position="39"/>
        <end position="49"/>
    </location>
</feature>
<comment type="caution">
    <text evidence="3">The sequence shown here is derived from an EMBL/GenBank/DDBJ whole genome shotgun (WGS) entry which is preliminary data.</text>
</comment>
<feature type="compositionally biased region" description="Polar residues" evidence="1">
    <location>
        <begin position="14"/>
        <end position="34"/>
    </location>
</feature>
<protein>
    <submittedName>
        <fullName evidence="3">N,N-dimethylformamidase beta subunit family domain-containing protein</fullName>
    </submittedName>
</protein>